<evidence type="ECO:0000256" key="1">
    <source>
        <dbReference type="SAM" id="MobiDB-lite"/>
    </source>
</evidence>
<protein>
    <submittedName>
        <fullName evidence="2">Uncharacterized protein</fullName>
    </submittedName>
</protein>
<evidence type="ECO:0000313" key="2">
    <source>
        <dbReference type="EMBL" id="AOZ51198.1"/>
    </source>
</evidence>
<evidence type="ECO:0000313" key="3">
    <source>
        <dbReference type="Proteomes" id="UP000178776"/>
    </source>
</evidence>
<feature type="region of interest" description="Disordered" evidence="1">
    <location>
        <begin position="258"/>
        <end position="292"/>
    </location>
</feature>
<gene>
    <name evidence="2" type="ORF">BKX93_15110</name>
</gene>
<feature type="compositionally biased region" description="Low complexity" evidence="1">
    <location>
        <begin position="276"/>
        <end position="290"/>
    </location>
</feature>
<dbReference type="AlphaFoldDB" id="A0A1D9LIU0"/>
<dbReference type="RefSeq" id="WP_070980445.1">
    <property type="nucleotide sequence ID" value="NZ_CP017707.1"/>
</dbReference>
<dbReference type="Proteomes" id="UP000178776">
    <property type="component" value="Chromosome"/>
</dbReference>
<sequence>MKLNKKHWIALVAAAIALLGLIGAAYWVMTRGEGRVERLDLAKEQNSQLADALLDKMYGHGSYDPKQRCWKVTSDYMYFCMKPVSLDRVETVEGSKLYLLAGGDGSSESEDGVAGGADPRLGAFIFDGKTHEAQASGLILPFRNHNFLAPADSRLIRLNAKGDMAWLVEGSDKGKGFPQLLAAHGKDVVSIAGQIFGALPDDGDARFDYRADSQTDPRGFHPLTLKITGGKRAGSFHFRFDEKEWSYQCEGQACSDRYTEWSEDSSDEPDDEGDDQSASSSQPPADANAALFDDGNALSDADLKEVLAALGVSYVIKDQDTWGFVTDKCHTPFRLSGWYTKSHKEDHNEIWIRGGDSCTSGSVGQSIWAFDRDDDGHLRASFGVPATKFVVVTDGPDSDSDNPYHDIRLSGNGFCESVWRWDGKQYQRLRNEAIQPGGCDHEPAAQQ</sequence>
<name>A0A1D9LIU0_9NEIS</name>
<feature type="compositionally biased region" description="Acidic residues" evidence="1">
    <location>
        <begin position="261"/>
        <end position="275"/>
    </location>
</feature>
<dbReference type="GeneID" id="68842537"/>
<proteinExistence type="predicted"/>
<organism evidence="2 3">
    <name type="scientific">Chromobacterium vaccinii</name>
    <dbReference type="NCBI Taxonomy" id="1108595"/>
    <lineage>
        <taxon>Bacteria</taxon>
        <taxon>Pseudomonadati</taxon>
        <taxon>Pseudomonadota</taxon>
        <taxon>Betaproteobacteria</taxon>
        <taxon>Neisseriales</taxon>
        <taxon>Chromobacteriaceae</taxon>
        <taxon>Chromobacterium</taxon>
    </lineage>
</organism>
<dbReference type="KEGG" id="cvc:BKX93_15110"/>
<reference evidence="2 3" key="1">
    <citation type="submission" date="2016-10" db="EMBL/GenBank/DDBJ databases">
        <title>Chromobacterium muskegensis sp. nov., an insecticidal bacterium isolated from Sphagnum bogs.</title>
        <authorList>
            <person name="Sparks M.E."/>
            <person name="Blackburn M.B."/>
            <person name="Gundersen-Rindal D.E."/>
            <person name="Mitchell A."/>
            <person name="Farrar R."/>
            <person name="Kuhar D."/>
        </authorList>
    </citation>
    <scope>NUCLEOTIDE SEQUENCE [LARGE SCALE GENOMIC DNA]</scope>
    <source>
        <strain evidence="2 3">21-1</strain>
    </source>
</reference>
<accession>A0A1D9LIU0</accession>
<dbReference type="EMBL" id="CP017707">
    <property type="protein sequence ID" value="AOZ51198.1"/>
    <property type="molecule type" value="Genomic_DNA"/>
</dbReference>
<dbReference type="STRING" id="1108595.BKX93_15110"/>